<dbReference type="SMART" id="SM00165">
    <property type="entry name" value="UBA"/>
    <property type="match status" value="1"/>
</dbReference>
<feature type="domain" description="UBA" evidence="3">
    <location>
        <begin position="472"/>
        <end position="516"/>
    </location>
</feature>
<reference evidence="5" key="3">
    <citation type="submission" date="2025-09" db="UniProtKB">
        <authorList>
            <consortium name="Ensembl"/>
        </authorList>
    </citation>
    <scope>IDENTIFICATION</scope>
</reference>
<evidence type="ECO:0000259" key="3">
    <source>
        <dbReference type="PROSITE" id="PS50030"/>
    </source>
</evidence>
<feature type="region of interest" description="Disordered" evidence="2">
    <location>
        <begin position="308"/>
        <end position="346"/>
    </location>
</feature>
<dbReference type="InterPro" id="IPR009060">
    <property type="entry name" value="UBA-like_sf"/>
</dbReference>
<dbReference type="GeneID" id="102904237"/>
<evidence type="ECO:0000256" key="2">
    <source>
        <dbReference type="SAM" id="MobiDB-lite"/>
    </source>
</evidence>
<evidence type="ECO:0000256" key="1">
    <source>
        <dbReference type="ARBA" id="ARBA00074668"/>
    </source>
</evidence>
<protein>
    <recommendedName>
        <fullName evidence="1">Ubiquilin-like protein</fullName>
    </recommendedName>
</protein>
<feature type="compositionally biased region" description="Basic and acidic residues" evidence="2">
    <location>
        <begin position="428"/>
        <end position="439"/>
    </location>
</feature>
<dbReference type="InterPro" id="IPR029071">
    <property type="entry name" value="Ubiquitin-like_domsf"/>
</dbReference>
<dbReference type="CDD" id="cd01808">
    <property type="entry name" value="Ubl_PLICs"/>
    <property type="match status" value="1"/>
</dbReference>
<dbReference type="PANTHER" id="PTHR10677">
    <property type="entry name" value="UBIQUILIN"/>
    <property type="match status" value="1"/>
</dbReference>
<dbReference type="GO" id="GO:0031593">
    <property type="term" value="F:polyubiquitin modification-dependent protein binding"/>
    <property type="evidence" value="ECO:0007669"/>
    <property type="project" value="TreeGrafter"/>
</dbReference>
<name>A0A6J0DEG5_PERMB</name>
<dbReference type="RefSeq" id="XP_015853198.1">
    <property type="nucleotide sequence ID" value="XM_015997712.3"/>
</dbReference>
<dbReference type="GO" id="GO:0006511">
    <property type="term" value="P:ubiquitin-dependent protein catabolic process"/>
    <property type="evidence" value="ECO:0007669"/>
    <property type="project" value="TreeGrafter"/>
</dbReference>
<dbReference type="SUPFAM" id="SSF54236">
    <property type="entry name" value="Ubiquitin-like"/>
    <property type="match status" value="1"/>
</dbReference>
<dbReference type="FunFam" id="1.10.8.10:FF:000077">
    <property type="entry name" value="Ubiquilin like"/>
    <property type="match status" value="1"/>
</dbReference>
<organism evidence="5 6">
    <name type="scientific">Peromyscus maniculatus bairdii</name>
    <name type="common">Prairie deer mouse</name>
    <dbReference type="NCBI Taxonomy" id="230844"/>
    <lineage>
        <taxon>Eukaryota</taxon>
        <taxon>Metazoa</taxon>
        <taxon>Chordata</taxon>
        <taxon>Craniata</taxon>
        <taxon>Vertebrata</taxon>
        <taxon>Euteleostomi</taxon>
        <taxon>Mammalia</taxon>
        <taxon>Eutheria</taxon>
        <taxon>Euarchontoglires</taxon>
        <taxon>Glires</taxon>
        <taxon>Rodentia</taxon>
        <taxon>Myomorpha</taxon>
        <taxon>Muroidea</taxon>
        <taxon>Cricetidae</taxon>
        <taxon>Neotominae</taxon>
        <taxon>Peromyscus</taxon>
    </lineage>
</organism>
<dbReference type="Gene3D" id="3.10.20.90">
    <property type="entry name" value="Phosphatidylinositol 3-kinase Catalytic Subunit, Chain A, domain 1"/>
    <property type="match status" value="1"/>
</dbReference>
<dbReference type="Pfam" id="PF00627">
    <property type="entry name" value="UBA"/>
    <property type="match status" value="1"/>
</dbReference>
<dbReference type="Gene3D" id="1.10.8.10">
    <property type="entry name" value="DNA helicase RuvA subunit, C-terminal domain"/>
    <property type="match status" value="1"/>
</dbReference>
<dbReference type="InterPro" id="IPR000626">
    <property type="entry name" value="Ubiquitin-like_dom"/>
</dbReference>
<feature type="region of interest" description="Disordered" evidence="2">
    <location>
        <begin position="419"/>
        <end position="439"/>
    </location>
</feature>
<dbReference type="SUPFAM" id="SSF46934">
    <property type="entry name" value="UBA-like"/>
    <property type="match status" value="1"/>
</dbReference>
<feature type="compositionally biased region" description="Polar residues" evidence="2">
    <location>
        <begin position="327"/>
        <end position="346"/>
    </location>
</feature>
<dbReference type="GO" id="GO:0005829">
    <property type="term" value="C:cytosol"/>
    <property type="evidence" value="ECO:0007669"/>
    <property type="project" value="TreeGrafter"/>
</dbReference>
<evidence type="ECO:0000313" key="5">
    <source>
        <dbReference type="Ensembl" id="ENSPEMP00000028013.2"/>
    </source>
</evidence>
<dbReference type="SMART" id="SM00213">
    <property type="entry name" value="UBQ"/>
    <property type="match status" value="1"/>
</dbReference>
<dbReference type="FunFam" id="3.10.20.90:FF:000095">
    <property type="entry name" value="Ubiquilin 4"/>
    <property type="match status" value="1"/>
</dbReference>
<accession>A0A6J0DEG5</accession>
<dbReference type="PANTHER" id="PTHR10677:SF10">
    <property type="entry name" value="UBIQUILIN 5"/>
    <property type="match status" value="1"/>
</dbReference>
<dbReference type="Ensembl" id="ENSPEMT00000032432.2">
    <property type="protein sequence ID" value="ENSPEMP00000028013.2"/>
    <property type="gene ID" value="ENSPEMG00000023661.2"/>
</dbReference>
<feature type="domain" description="Ubiquitin-like" evidence="4">
    <location>
        <begin position="24"/>
        <end position="96"/>
    </location>
</feature>
<dbReference type="PROSITE" id="PS50030">
    <property type="entry name" value="UBA"/>
    <property type="match status" value="1"/>
</dbReference>
<dbReference type="OrthoDB" id="9450922at2759"/>
<dbReference type="AlphaFoldDB" id="A0A6J0DEG5"/>
<dbReference type="CDD" id="cd14399">
    <property type="entry name" value="UBA_PLICs"/>
    <property type="match status" value="1"/>
</dbReference>
<gene>
    <name evidence="5" type="primary">LOC102904237</name>
</gene>
<dbReference type="Proteomes" id="UP000694547">
    <property type="component" value="Chromosome 1"/>
</dbReference>
<keyword evidence="6" id="KW-1185">Reference proteome</keyword>
<reference evidence="5 6" key="1">
    <citation type="submission" date="2018-10" db="EMBL/GenBank/DDBJ databases">
        <title>Improved assembly of the deer mouse Peromyscus maniculatus genome.</title>
        <authorList>
            <person name="Lassance J.-M."/>
            <person name="Hoekstra H.E."/>
        </authorList>
    </citation>
    <scope>NUCLEOTIDE SEQUENCE [LARGE SCALE GENOMIC DNA]</scope>
</reference>
<evidence type="ECO:0000259" key="4">
    <source>
        <dbReference type="PROSITE" id="PS50053"/>
    </source>
</evidence>
<proteinExistence type="predicted"/>
<dbReference type="GeneTree" id="ENSGT00940000163907"/>
<dbReference type="InterPro" id="IPR015940">
    <property type="entry name" value="UBA"/>
</dbReference>
<dbReference type="Pfam" id="PF00240">
    <property type="entry name" value="ubiquitin"/>
    <property type="match status" value="1"/>
</dbReference>
<dbReference type="InterPro" id="IPR015496">
    <property type="entry name" value="Ubiquilin"/>
</dbReference>
<dbReference type="PROSITE" id="PS50053">
    <property type="entry name" value="UBIQUITIN_2"/>
    <property type="match status" value="1"/>
</dbReference>
<sequence>MARAREEAGDSQLVSGREPISRIIKVSVKTPQDCQEFLLAENSNVHRFKKQISKYLHCDADRLVLIFSGKILRDQDILSQRGILDGSTVHVVVRTRLKGSVCTGPLAGPTGHFTCHSEPSASDSAGVLARVGRLARTSPDRADFFSQLIQLLAMAPESVVQFLEDPLIQGLANEKQANGLHLPESSKTVQKREPALKLPETFQKSVRQPEVLQQHKQSLEALKAVPGGDNAMRPGCSDIQQIMLSTLALLVASKSHISGSELCRGEAANAHCSSDPTTTIPATSAPARPLAQEVSTGGVTQVKGIVSSQASSGCRPGTLDLRVGSDLPSQESQQQGEKAPLTSQPGLSPSVLCRALNVLQQNPALLHQLATGSPLLHHKSLLPILTNPRALQALLQIEQGLQILSREVPELGPFLWDSAKPRGARGAPETRGRRQAHREDTAQHSLAFLQLFHSLAGACSQSTQTALSSLLLTDSRYQQELEQLKALGFANHDANLQALIATDGDIHAAIERLLGAPQA</sequence>
<evidence type="ECO:0000313" key="6">
    <source>
        <dbReference type="Proteomes" id="UP000694547"/>
    </source>
</evidence>
<reference evidence="5" key="2">
    <citation type="submission" date="2025-08" db="UniProtKB">
        <authorList>
            <consortium name="Ensembl"/>
        </authorList>
    </citation>
    <scope>IDENTIFICATION</scope>
</reference>